<dbReference type="PROSITE" id="PS51257">
    <property type="entry name" value="PROKAR_LIPOPROTEIN"/>
    <property type="match status" value="1"/>
</dbReference>
<dbReference type="Pfam" id="PF12228">
    <property type="entry name" value="DUF3604"/>
    <property type="match status" value="1"/>
</dbReference>
<keyword evidence="3" id="KW-1185">Reference proteome</keyword>
<evidence type="ECO:0000256" key="1">
    <source>
        <dbReference type="SAM" id="SignalP"/>
    </source>
</evidence>
<accession>A0AA97F5F6</accession>
<gene>
    <name evidence="2" type="ORF">RB602_12630</name>
</gene>
<feature type="signal peptide" evidence="1">
    <location>
        <begin position="1"/>
        <end position="21"/>
    </location>
</feature>
<evidence type="ECO:0000313" key="2">
    <source>
        <dbReference type="EMBL" id="WOE74684.1"/>
    </source>
</evidence>
<dbReference type="KEGG" id="acoa:RB602_12630"/>
<dbReference type="InterPro" id="IPR022028">
    <property type="entry name" value="DUF3604"/>
</dbReference>
<evidence type="ECO:0000313" key="3">
    <source>
        <dbReference type="Proteomes" id="UP001302429"/>
    </source>
</evidence>
<dbReference type="RefSeq" id="WP_317080944.1">
    <property type="nucleotide sequence ID" value="NZ_CP136594.1"/>
</dbReference>
<proteinExistence type="predicted"/>
<keyword evidence="1" id="KW-0732">Signal</keyword>
<dbReference type="Gene3D" id="3.20.20.140">
    <property type="entry name" value="Metal-dependent hydrolases"/>
    <property type="match status" value="1"/>
</dbReference>
<dbReference type="EMBL" id="CP136594">
    <property type="protein sequence ID" value="WOE74684.1"/>
    <property type="molecule type" value="Genomic_DNA"/>
</dbReference>
<protein>
    <submittedName>
        <fullName evidence="2">DUF3604 domain-containing protein</fullName>
    </submittedName>
</protein>
<sequence>MRQAWSTLALASILAIGVAGCSESEPDVSETQSGDGTDTIELAEFPDRPYWGDTHLHTDNSVDAFGFGTRLGPEAALRFARGEKVTATTGAETQLARPLDFLVIADHSDALGATRRLYDAPRWYVNWVIGDETVLRWYDMMHESPEQSTKAVGELIDAAATGNVPEAFADPEAAREATKDIWNTQLSILDRYNEPGVFTALAGYEWTAMPNGNNLHRVVMFRDGSDRTRQTEPFPGIATTAPQLWEYMRGYEKKTGGRVLAIPHNSNVSNGLMFQMTMEDGSPMTPEYAALRAWAEPVVEVTQIKGDSETHPYLSPNDEMADFGVKGWDFGNLSLTEKTVPSMYAGSYARSALMRGLTLEQQLGVNPYAFGMIGATDSHTSLATGDEDNFWGKHTGNEQAYTDRANEGQNLGTREGRFGWHYLAGGYAAAWARGNTRAEIFDAFARREVYATTGPRMTVRIFGGFDFTEDDWDGDWVRAGYTRGVPMGGELDDEGNAPSFLISALKDPDGANLDRVQVIKGWLNAAGEMQEQIYDVVWSDMDSRRRSSGSVPAVGDTVNRDDATYSNSIGAAELRTVWTDPDYRPNQRAFYYVRVLEIPTPRWTLFDAVRFGITLSKEAMADAVAQERAYTSPIWLRSKS</sequence>
<feature type="chain" id="PRO_5041714368" evidence="1">
    <location>
        <begin position="22"/>
        <end position="640"/>
    </location>
</feature>
<dbReference type="Proteomes" id="UP001302429">
    <property type="component" value="Chromosome"/>
</dbReference>
<organism evidence="2 3">
    <name type="scientific">Alterisphingorhabdus coralli</name>
    <dbReference type="NCBI Taxonomy" id="3071408"/>
    <lineage>
        <taxon>Bacteria</taxon>
        <taxon>Pseudomonadati</taxon>
        <taxon>Pseudomonadota</taxon>
        <taxon>Alphaproteobacteria</taxon>
        <taxon>Sphingomonadales</taxon>
        <taxon>Sphingomonadaceae</taxon>
        <taxon>Alterisphingorhabdus (ex Yan et al. 2024)</taxon>
    </lineage>
</organism>
<dbReference type="AlphaFoldDB" id="A0AA97F5F6"/>
<reference evidence="2 3" key="1">
    <citation type="submission" date="2023-10" db="EMBL/GenBank/DDBJ databases">
        <title>Complete genome sequence of a Sphingomonadaceae bacterium.</title>
        <authorList>
            <person name="Yan C."/>
        </authorList>
    </citation>
    <scope>NUCLEOTIDE SEQUENCE [LARGE SCALE GENOMIC DNA]</scope>
    <source>
        <strain evidence="2 3">SCSIO 66989</strain>
    </source>
</reference>
<name>A0AA97F5F6_9SPHN</name>